<evidence type="ECO:0000313" key="4">
    <source>
        <dbReference type="Proteomes" id="UP000001844"/>
    </source>
</evidence>
<dbReference type="InterPro" id="IPR038142">
    <property type="entry name" value="Cytochrome_P460_sp"/>
</dbReference>
<dbReference type="eggNOG" id="ENOG50324BI">
    <property type="taxonomic scope" value="Bacteria"/>
</dbReference>
<evidence type="ECO:0000256" key="1">
    <source>
        <dbReference type="SAM" id="Phobius"/>
    </source>
</evidence>
<dbReference type="InterPro" id="IPR032033">
    <property type="entry name" value="Cytochrome_P460"/>
</dbReference>
<evidence type="ECO:0000259" key="2">
    <source>
        <dbReference type="Pfam" id="PF16694"/>
    </source>
</evidence>
<proteinExistence type="predicted"/>
<name>D5C4I7_NITHN</name>
<evidence type="ECO:0000313" key="3">
    <source>
        <dbReference type="EMBL" id="ADE15171.1"/>
    </source>
</evidence>
<dbReference type="Pfam" id="PF16694">
    <property type="entry name" value="Cytochrome_P460"/>
    <property type="match status" value="1"/>
</dbReference>
<dbReference type="KEGG" id="nhl:Nhal_2067"/>
<reference evidence="4" key="1">
    <citation type="submission" date="2010-04" db="EMBL/GenBank/DDBJ databases">
        <title>Complete genome sequence of Nitrosococcus halophilus Nc4, a salt-adapted, aerobic obligate ammonia-oxidizing sulfur purple bacterium.</title>
        <authorList>
            <consortium name="US DOE Joint Genome Institute"/>
            <person name="Campbell M.A."/>
            <person name="Malfatti S.A."/>
            <person name="Chain P.S.G."/>
            <person name="Heidelberg J.F."/>
            <person name="Ward B.B."/>
            <person name="Klotz M.G."/>
        </authorList>
    </citation>
    <scope>NUCLEOTIDE SEQUENCE [LARGE SCALE GENOMIC DNA]</scope>
    <source>
        <strain evidence="4">Nc4</strain>
    </source>
</reference>
<dbReference type="CDD" id="cd20752">
    <property type="entry name" value="cyt_c'_beta"/>
    <property type="match status" value="1"/>
</dbReference>
<sequence>MESIPYLTNVESLVYGVDSITLTMEDIVMKKKLQVMFSFMFLGVIGGIAYAGYAGGGGGDNKVAYPEGYRDWYHVKSMVIMPGHPLEDPFQGIHHIYANDKGLEGLKTGNYTKGAVLVFDLLDYEKGGNALQEGERKLIGVMEWDKERFSSTGNWGFEGFAGNSKTERLTKDGGQSCYECHTAQKDNNYVFTQLRD</sequence>
<protein>
    <submittedName>
        <fullName evidence="3">Cytochrome c</fullName>
    </submittedName>
</protein>
<dbReference type="Gene3D" id="3.50.70.20">
    <property type="entry name" value="Cytochrome P460"/>
    <property type="match status" value="1"/>
</dbReference>
<dbReference type="STRING" id="472759.Nhal_2067"/>
<dbReference type="SMR" id="D5C4I7"/>
<feature type="transmembrane region" description="Helical" evidence="1">
    <location>
        <begin position="33"/>
        <end position="53"/>
    </location>
</feature>
<keyword evidence="4" id="KW-1185">Reference proteome</keyword>
<dbReference type="AlphaFoldDB" id="D5C4I7"/>
<dbReference type="EMBL" id="CP001798">
    <property type="protein sequence ID" value="ADE15171.1"/>
    <property type="molecule type" value="Genomic_DNA"/>
</dbReference>
<feature type="domain" description="Cytochrome P460" evidence="2">
    <location>
        <begin position="66"/>
        <end position="192"/>
    </location>
</feature>
<organism evidence="3 4">
    <name type="scientific">Nitrosococcus halophilus (strain Nc4)</name>
    <dbReference type="NCBI Taxonomy" id="472759"/>
    <lineage>
        <taxon>Bacteria</taxon>
        <taxon>Pseudomonadati</taxon>
        <taxon>Pseudomonadota</taxon>
        <taxon>Gammaproteobacteria</taxon>
        <taxon>Chromatiales</taxon>
        <taxon>Chromatiaceae</taxon>
        <taxon>Nitrosococcus</taxon>
    </lineage>
</organism>
<dbReference type="HOGENOM" id="CLU_106310_3_0_6"/>
<keyword evidence="1" id="KW-1133">Transmembrane helix</keyword>
<gene>
    <name evidence="3" type="ordered locus">Nhal_2067</name>
</gene>
<accession>D5C4I7</accession>
<keyword evidence="1" id="KW-0812">Transmembrane</keyword>
<dbReference type="Proteomes" id="UP000001844">
    <property type="component" value="Chromosome"/>
</dbReference>
<keyword evidence="1" id="KW-0472">Membrane</keyword>